<keyword evidence="5" id="KW-0378">Hydrolase</keyword>
<dbReference type="InterPro" id="IPR004446">
    <property type="entry name" value="Heptose_bisP_phosphatase"/>
</dbReference>
<evidence type="ECO:0000256" key="1">
    <source>
        <dbReference type="ARBA" id="ARBA00004496"/>
    </source>
</evidence>
<keyword evidence="9" id="KW-1185">Reference proteome</keyword>
<protein>
    <recommendedName>
        <fullName evidence="7">D,D-heptose 1,7-bisphosphate phosphatase</fullName>
    </recommendedName>
</protein>
<name>A0ABV7VBM1_9PROT</name>
<dbReference type="PANTHER" id="PTHR42891">
    <property type="entry name" value="D-GLYCERO-BETA-D-MANNO-HEPTOSE-1,7-BISPHOSPHATE 7-PHOSPHATASE"/>
    <property type="match status" value="1"/>
</dbReference>
<reference evidence="9" key="1">
    <citation type="journal article" date="2019" name="Int. J. Syst. Evol. Microbiol.">
        <title>The Global Catalogue of Microorganisms (GCM) 10K type strain sequencing project: providing services to taxonomists for standard genome sequencing and annotation.</title>
        <authorList>
            <consortium name="The Broad Institute Genomics Platform"/>
            <consortium name="The Broad Institute Genome Sequencing Center for Infectious Disease"/>
            <person name="Wu L."/>
            <person name="Ma J."/>
        </authorList>
    </citation>
    <scope>NUCLEOTIDE SEQUENCE [LARGE SCALE GENOMIC DNA]</scope>
    <source>
        <strain evidence="9">KCTC 42182</strain>
    </source>
</reference>
<evidence type="ECO:0000256" key="4">
    <source>
        <dbReference type="ARBA" id="ARBA00022723"/>
    </source>
</evidence>
<proteinExistence type="inferred from homology"/>
<evidence type="ECO:0000256" key="6">
    <source>
        <dbReference type="ARBA" id="ARBA00023277"/>
    </source>
</evidence>
<dbReference type="Pfam" id="PF13242">
    <property type="entry name" value="Hydrolase_like"/>
    <property type="match status" value="1"/>
</dbReference>
<gene>
    <name evidence="8" type="ORF">ACFOOQ_04890</name>
</gene>
<evidence type="ECO:0000313" key="9">
    <source>
        <dbReference type="Proteomes" id="UP001595711"/>
    </source>
</evidence>
<dbReference type="InterPro" id="IPR023214">
    <property type="entry name" value="HAD_sf"/>
</dbReference>
<dbReference type="NCBIfam" id="TIGR01656">
    <property type="entry name" value="Histidinol-ppas"/>
    <property type="match status" value="1"/>
</dbReference>
<comment type="subcellular location">
    <subcellularLocation>
        <location evidence="1">Cytoplasm</location>
    </subcellularLocation>
</comment>
<dbReference type="InterPro" id="IPR006549">
    <property type="entry name" value="HAD-SF_hydro_IIIA"/>
</dbReference>
<dbReference type="RefSeq" id="WP_379722406.1">
    <property type="nucleotide sequence ID" value="NZ_JBHRYJ010000001.1"/>
</dbReference>
<dbReference type="InterPro" id="IPR006543">
    <property type="entry name" value="Histidinol-phos"/>
</dbReference>
<accession>A0ABV7VBM1</accession>
<dbReference type="NCBIfam" id="TIGR01662">
    <property type="entry name" value="HAD-SF-IIIA"/>
    <property type="match status" value="1"/>
</dbReference>
<organism evidence="8 9">
    <name type="scientific">Ferrovibrio xuzhouensis</name>
    <dbReference type="NCBI Taxonomy" id="1576914"/>
    <lineage>
        <taxon>Bacteria</taxon>
        <taxon>Pseudomonadati</taxon>
        <taxon>Pseudomonadota</taxon>
        <taxon>Alphaproteobacteria</taxon>
        <taxon>Rhodospirillales</taxon>
        <taxon>Rhodospirillaceae</taxon>
        <taxon>Ferrovibrio</taxon>
    </lineage>
</organism>
<evidence type="ECO:0000313" key="8">
    <source>
        <dbReference type="EMBL" id="MFC3674870.1"/>
    </source>
</evidence>
<dbReference type="Proteomes" id="UP001595711">
    <property type="component" value="Unassembled WGS sequence"/>
</dbReference>
<keyword evidence="4" id="KW-0479">Metal-binding</keyword>
<evidence type="ECO:0000256" key="5">
    <source>
        <dbReference type="ARBA" id="ARBA00022801"/>
    </source>
</evidence>
<evidence type="ECO:0000256" key="2">
    <source>
        <dbReference type="ARBA" id="ARBA00005628"/>
    </source>
</evidence>
<keyword evidence="3" id="KW-0963">Cytoplasm</keyword>
<dbReference type="Gene3D" id="3.40.50.1000">
    <property type="entry name" value="HAD superfamily/HAD-like"/>
    <property type="match status" value="1"/>
</dbReference>
<evidence type="ECO:0000256" key="3">
    <source>
        <dbReference type="ARBA" id="ARBA00022490"/>
    </source>
</evidence>
<sequence>MSGPGLNRAVFLDRDGILVVPEFRDGRSYAPRRLQNFAIYPEARRNLDRLKRAGFSLVVVTNQPDVGAGLLERGQLEEMHRLLREALPVDEIAVCCHTREDRCACRKPEPGLIHGSADQLRIDLAASYMVGDRASDIEAGARAGCRTVFVDLCYTAEPTPDGPTANVSSLGEAVDWILADSKGGGCEQEYVEG</sequence>
<evidence type="ECO:0000256" key="7">
    <source>
        <dbReference type="ARBA" id="ARBA00031828"/>
    </source>
</evidence>
<dbReference type="PANTHER" id="PTHR42891:SF1">
    <property type="entry name" value="D-GLYCERO-BETA-D-MANNO-HEPTOSE-1,7-BISPHOSPHATE 7-PHOSPHATASE"/>
    <property type="match status" value="1"/>
</dbReference>
<dbReference type="InterPro" id="IPR036412">
    <property type="entry name" value="HAD-like_sf"/>
</dbReference>
<comment type="caution">
    <text evidence="8">The sequence shown here is derived from an EMBL/GenBank/DDBJ whole genome shotgun (WGS) entry which is preliminary data.</text>
</comment>
<dbReference type="SUPFAM" id="SSF56784">
    <property type="entry name" value="HAD-like"/>
    <property type="match status" value="1"/>
</dbReference>
<comment type="similarity">
    <text evidence="2">Belongs to the GmhB family.</text>
</comment>
<keyword evidence="6" id="KW-0119">Carbohydrate metabolism</keyword>
<dbReference type="EMBL" id="JBHRYJ010000001">
    <property type="protein sequence ID" value="MFC3674870.1"/>
    <property type="molecule type" value="Genomic_DNA"/>
</dbReference>